<protein>
    <submittedName>
        <fullName evidence="3">Phage tail tape measure protein</fullName>
    </submittedName>
</protein>
<dbReference type="Proteomes" id="UP001141992">
    <property type="component" value="Unassembled WGS sequence"/>
</dbReference>
<name>A0A9W5AAJ7_ALCXX</name>
<evidence type="ECO:0000313" key="4">
    <source>
        <dbReference type="Proteomes" id="UP001141992"/>
    </source>
</evidence>
<dbReference type="EMBL" id="JAPZVI010000013">
    <property type="protein sequence ID" value="MCZ8403204.1"/>
    <property type="molecule type" value="Genomic_DNA"/>
</dbReference>
<gene>
    <name evidence="3" type="ORF">O9570_17255</name>
</gene>
<organism evidence="3 4">
    <name type="scientific">Alcaligenes xylosoxydans xylosoxydans</name>
    <name type="common">Achromobacter xylosoxidans</name>
    <dbReference type="NCBI Taxonomy" id="85698"/>
    <lineage>
        <taxon>Bacteria</taxon>
        <taxon>Pseudomonadati</taxon>
        <taxon>Pseudomonadota</taxon>
        <taxon>Betaproteobacteria</taxon>
        <taxon>Burkholderiales</taxon>
        <taxon>Alcaligenaceae</taxon>
        <taxon>Achromobacter</taxon>
    </lineage>
</organism>
<accession>A0A9W5AAJ7</accession>
<reference evidence="3" key="1">
    <citation type="submission" date="2022-12" db="EMBL/GenBank/DDBJ databases">
        <authorList>
            <person name="Voronina O.L."/>
            <person name="Kunda M.S."/>
            <person name="Ryzhova N."/>
            <person name="Aksenova E.I."/>
        </authorList>
    </citation>
    <scope>NUCLEOTIDE SEQUENCE</scope>
    <source>
        <strain evidence="3">SCCH136:Ach223948</strain>
    </source>
</reference>
<sequence>MSEFVVGVRVDGTAAGLAKAALEAKKALDNMAVAGAKDLNAIGRATKQTETSLVNMATRTQREFARMAQARETLGIRSEHRIQQEILRTQAAYQRLASSGTMTWREQQRAAEQMRQTVGRLNAEMGVYSGKQRLVAGAQKAGLMAAGVMAGAAVVAPKVNRAFSYDEQLAHMANTAYGDPSLGAEEDRKRRFAGRQEMDRTIREAIRYGGGTKESASATLNSLLSSGRFNAADSTIVFREAQRAATANQASGDDFAQIAFAANASMGIKPQDMARVFGAATFAGQSGAFEIRDLAASLPSQFASARNIGLSGVTGVAKLAALNQATRLTAGTSAEAATNTENLLTKMGAQDTRNNFAKLGIRYDKRLAEGRMKGLDALDVTANIIEEQLAKDKNYQNALTKYRNAPEGSERKDALASVMNIAQGSAISTLFPDKEAMKALVGFLADRENVNKIAKDSLLYGADAVNRNMWTVEDSPSYALNQAKQAEEFANYDAMMKLAPVTKAVADSFADLAKSSPQLAAAISGSITILQGLAVGAGVVGLGGAALGVGKVASSVGAARAARAAATAAAAAAPSGATSALGGAGAGAAGGISAAGALSAGFLVAAPVVGAYAYDQMTNTESGLRQRIADREARIQEFDQMIALKREAGDTPLSIGRVQAERDALAASRDDMTRRLQELLANTKIGGEVNVNITAAPGIQANADLQPNDGTRMTGNVGRTNVNTD</sequence>
<feature type="region of interest" description="Disordered" evidence="1">
    <location>
        <begin position="702"/>
        <end position="725"/>
    </location>
</feature>
<dbReference type="RefSeq" id="WP_054437578.1">
    <property type="nucleotide sequence ID" value="NZ_CYTI01000003.1"/>
</dbReference>
<dbReference type="InterPro" id="IPR010090">
    <property type="entry name" value="Phage_tape_meas"/>
</dbReference>
<feature type="domain" description="Phage tail tape measure protein" evidence="2">
    <location>
        <begin position="211"/>
        <end position="386"/>
    </location>
</feature>
<proteinExistence type="predicted"/>
<dbReference type="Pfam" id="PF10145">
    <property type="entry name" value="PhageMin_Tail"/>
    <property type="match status" value="1"/>
</dbReference>
<evidence type="ECO:0000256" key="1">
    <source>
        <dbReference type="SAM" id="MobiDB-lite"/>
    </source>
</evidence>
<evidence type="ECO:0000259" key="2">
    <source>
        <dbReference type="Pfam" id="PF10145"/>
    </source>
</evidence>
<comment type="caution">
    <text evidence="3">The sequence shown here is derived from an EMBL/GenBank/DDBJ whole genome shotgun (WGS) entry which is preliminary data.</text>
</comment>
<feature type="compositionally biased region" description="Polar residues" evidence="1">
    <location>
        <begin position="703"/>
        <end position="725"/>
    </location>
</feature>
<evidence type="ECO:0000313" key="3">
    <source>
        <dbReference type="EMBL" id="MCZ8403204.1"/>
    </source>
</evidence>
<dbReference type="AlphaFoldDB" id="A0A9W5AAJ7"/>